<feature type="signal peptide" evidence="2">
    <location>
        <begin position="1"/>
        <end position="27"/>
    </location>
</feature>
<feature type="region of interest" description="Disordered" evidence="1">
    <location>
        <begin position="204"/>
        <end position="241"/>
    </location>
</feature>
<dbReference type="Pfam" id="PF13628">
    <property type="entry name" value="DUF4142"/>
    <property type="match status" value="1"/>
</dbReference>
<protein>
    <recommendedName>
        <fullName evidence="3">DUF4142 domain-containing protein</fullName>
    </recommendedName>
</protein>
<evidence type="ECO:0000256" key="1">
    <source>
        <dbReference type="SAM" id="MobiDB-lite"/>
    </source>
</evidence>
<proteinExistence type="predicted"/>
<dbReference type="RefSeq" id="WP_089329293.1">
    <property type="nucleotide sequence ID" value="NZ_FZOR01000035.1"/>
</dbReference>
<reference evidence="4 5" key="1">
    <citation type="submission" date="2017-06" db="EMBL/GenBank/DDBJ databases">
        <authorList>
            <person name="Kim H.J."/>
            <person name="Triplett B.A."/>
        </authorList>
    </citation>
    <scope>NUCLEOTIDE SEQUENCE [LARGE SCALE GENOMIC DNA]</scope>
    <source>
        <strain evidence="4 5">DSM 44715</strain>
    </source>
</reference>
<evidence type="ECO:0000313" key="5">
    <source>
        <dbReference type="Proteomes" id="UP000198318"/>
    </source>
</evidence>
<dbReference type="EMBL" id="FZOR01000035">
    <property type="protein sequence ID" value="SNT48650.1"/>
    <property type="molecule type" value="Genomic_DNA"/>
</dbReference>
<dbReference type="AlphaFoldDB" id="A0A239N1L3"/>
<feature type="compositionally biased region" description="Low complexity" evidence="1">
    <location>
        <begin position="224"/>
        <end position="241"/>
    </location>
</feature>
<feature type="region of interest" description="Disordered" evidence="1">
    <location>
        <begin position="122"/>
        <end position="143"/>
    </location>
</feature>
<feature type="domain" description="DUF4142" evidence="3">
    <location>
        <begin position="65"/>
        <end position="197"/>
    </location>
</feature>
<evidence type="ECO:0000256" key="2">
    <source>
        <dbReference type="SAM" id="SignalP"/>
    </source>
</evidence>
<keyword evidence="5" id="KW-1185">Reference proteome</keyword>
<sequence length="241" mass="25031">MLRPRPPAAAPACVLACVLAAALPLTACQPAGRQATDGAAVAPKAGDEAAARSTVTTDWGPLGPADRDVLVRVRQAALWEIPVARQAQRRAARPATRRALAASAARHARLDRLNRQAAARLGVPLPDRPSGDQQSWMSEITGKSGNDYDKTAVARMRMAQGLLYTQLGAVRAATRNTLVRRFAEQAQPLVNEQMRQLEGTGFVTGDTLPDPPAVTDPPPPAPPGAKASAAPAATALPGAGG</sequence>
<gene>
    <name evidence="4" type="ORF">SAMN05443665_10355</name>
</gene>
<feature type="compositionally biased region" description="Polar residues" evidence="1">
    <location>
        <begin position="131"/>
        <end position="143"/>
    </location>
</feature>
<keyword evidence="2" id="KW-0732">Signal</keyword>
<evidence type="ECO:0000313" key="4">
    <source>
        <dbReference type="EMBL" id="SNT48650.1"/>
    </source>
</evidence>
<evidence type="ECO:0000259" key="3">
    <source>
        <dbReference type="Pfam" id="PF13628"/>
    </source>
</evidence>
<name>A0A239N1L3_9ACTN</name>
<feature type="compositionally biased region" description="Pro residues" evidence="1">
    <location>
        <begin position="209"/>
        <end position="223"/>
    </location>
</feature>
<accession>A0A239N1L3</accession>
<dbReference type="Proteomes" id="UP000198318">
    <property type="component" value="Unassembled WGS sequence"/>
</dbReference>
<dbReference type="OrthoDB" id="3674617at2"/>
<organism evidence="4 5">
    <name type="scientific">Actinomadura meyerae</name>
    <dbReference type="NCBI Taxonomy" id="240840"/>
    <lineage>
        <taxon>Bacteria</taxon>
        <taxon>Bacillati</taxon>
        <taxon>Actinomycetota</taxon>
        <taxon>Actinomycetes</taxon>
        <taxon>Streptosporangiales</taxon>
        <taxon>Thermomonosporaceae</taxon>
        <taxon>Actinomadura</taxon>
    </lineage>
</organism>
<feature type="chain" id="PRO_5039684743" description="DUF4142 domain-containing protein" evidence="2">
    <location>
        <begin position="28"/>
        <end position="241"/>
    </location>
</feature>
<dbReference type="InterPro" id="IPR025419">
    <property type="entry name" value="DUF4142"/>
</dbReference>